<evidence type="ECO:0008006" key="10">
    <source>
        <dbReference type="Google" id="ProtNLM"/>
    </source>
</evidence>
<reference evidence="8" key="1">
    <citation type="submission" date="2020-11" db="EMBL/GenBank/DDBJ databases">
        <authorList>
            <person name="Tran Van P."/>
        </authorList>
    </citation>
    <scope>NUCLEOTIDE SEQUENCE</scope>
</reference>
<feature type="domain" description="Nucleoporin Nup120/160 beta-propeller" evidence="4">
    <location>
        <begin position="43"/>
        <end position="539"/>
    </location>
</feature>
<keyword evidence="9" id="KW-1185">Reference proteome</keyword>
<gene>
    <name evidence="8" type="ORF">OSB1V03_LOCUS1574</name>
</gene>
<feature type="domain" description="NUP160 C-terminal TPR" evidence="6">
    <location>
        <begin position="1191"/>
        <end position="1436"/>
    </location>
</feature>
<evidence type="ECO:0000256" key="1">
    <source>
        <dbReference type="ARBA" id="ARBA00004123"/>
    </source>
</evidence>
<dbReference type="InterPro" id="IPR056535">
    <property type="entry name" value="TPR_NUP160_M"/>
</dbReference>
<evidence type="ECO:0000256" key="3">
    <source>
        <dbReference type="ARBA" id="ARBA00023242"/>
    </source>
</evidence>
<dbReference type="Pfam" id="PF23347">
    <property type="entry name" value="TPR_Nup160_C"/>
    <property type="match status" value="1"/>
</dbReference>
<evidence type="ECO:0000313" key="8">
    <source>
        <dbReference type="EMBL" id="CAD7621097.1"/>
    </source>
</evidence>
<keyword evidence="2" id="KW-0813">Transport</keyword>
<evidence type="ECO:0000313" key="9">
    <source>
        <dbReference type="Proteomes" id="UP000759131"/>
    </source>
</evidence>
<feature type="domain" description="NUP160 middle TPR" evidence="7">
    <location>
        <begin position="858"/>
        <end position="1137"/>
    </location>
</feature>
<name>A0A7R9KDJ6_9ACAR</name>
<dbReference type="Proteomes" id="UP000759131">
    <property type="component" value="Unassembled WGS sequence"/>
</dbReference>
<dbReference type="PANTHER" id="PTHR21286">
    <property type="entry name" value="NUCLEAR PORE COMPLEX PROTEIN NUP160"/>
    <property type="match status" value="1"/>
</dbReference>
<proteinExistence type="predicted"/>
<dbReference type="InterPro" id="IPR059141">
    <property type="entry name" value="Beta-prop_Nup120_160"/>
</dbReference>
<dbReference type="PANTHER" id="PTHR21286:SF0">
    <property type="entry name" value="NUCLEAR PORE COMPLEX PROTEIN NUP160"/>
    <property type="match status" value="1"/>
</dbReference>
<comment type="subcellular location">
    <subcellularLocation>
        <location evidence="1">Nucleus</location>
    </subcellularLocation>
</comment>
<feature type="domain" description="NUP160 helical" evidence="5">
    <location>
        <begin position="566"/>
        <end position="811"/>
    </location>
</feature>
<dbReference type="Pfam" id="PF11715">
    <property type="entry name" value="Beta-prop_Nup120_160"/>
    <property type="match status" value="1"/>
</dbReference>
<dbReference type="Pfam" id="PF23345">
    <property type="entry name" value="NUP160_helical"/>
    <property type="match status" value="1"/>
</dbReference>
<protein>
    <recommendedName>
        <fullName evidence="10">Nuclear pore complex protein Nup160</fullName>
    </recommendedName>
</protein>
<dbReference type="InterPro" id="IPR056547">
    <property type="entry name" value="NUP160_helical"/>
</dbReference>
<evidence type="ECO:0000259" key="4">
    <source>
        <dbReference type="Pfam" id="PF11715"/>
    </source>
</evidence>
<evidence type="ECO:0000259" key="6">
    <source>
        <dbReference type="Pfam" id="PF23347"/>
    </source>
</evidence>
<dbReference type="GO" id="GO:0005643">
    <property type="term" value="C:nuclear pore"/>
    <property type="evidence" value="ECO:0007669"/>
    <property type="project" value="TreeGrafter"/>
</dbReference>
<keyword evidence="3" id="KW-0539">Nucleus</keyword>
<dbReference type="EMBL" id="OC855051">
    <property type="protein sequence ID" value="CAD7621097.1"/>
    <property type="molecule type" value="Genomic_DNA"/>
</dbReference>
<organism evidence="8">
    <name type="scientific">Medioppia subpectinata</name>
    <dbReference type="NCBI Taxonomy" id="1979941"/>
    <lineage>
        <taxon>Eukaryota</taxon>
        <taxon>Metazoa</taxon>
        <taxon>Ecdysozoa</taxon>
        <taxon>Arthropoda</taxon>
        <taxon>Chelicerata</taxon>
        <taxon>Arachnida</taxon>
        <taxon>Acari</taxon>
        <taxon>Acariformes</taxon>
        <taxon>Sarcoptiformes</taxon>
        <taxon>Oribatida</taxon>
        <taxon>Brachypylina</taxon>
        <taxon>Oppioidea</taxon>
        <taxon>Oppiidae</taxon>
        <taxon>Medioppia</taxon>
    </lineage>
</organism>
<evidence type="ECO:0000259" key="5">
    <source>
        <dbReference type="Pfam" id="PF23345"/>
    </source>
</evidence>
<evidence type="ECO:0000256" key="2">
    <source>
        <dbReference type="ARBA" id="ARBA00022448"/>
    </source>
</evidence>
<dbReference type="InterPro" id="IPR021717">
    <property type="entry name" value="Nucleoporin_Nup160"/>
</dbReference>
<dbReference type="EMBL" id="CAJPIZ010000476">
    <property type="protein sequence ID" value="CAG2101527.1"/>
    <property type="molecule type" value="Genomic_DNA"/>
</dbReference>
<dbReference type="Pfam" id="PF23354">
    <property type="entry name" value="TPR_NUP160_120_M"/>
    <property type="match status" value="1"/>
</dbReference>
<sequence length="1448" mass="164774">MTANYIQIKCAANSTLQDFTSSESAGAFTYHDSHAFTTNTANRFIYWKTNNDILELTELSMDTNLTGNQLKLHFQKNPVLEGVSVHETIDKVYVLVATVSSVHRFVFTHPRKLGSISAASTRSSPQSLLTSVTGIELLRPSIFYNVYTQDLDNPSNYSVLPSYGSSLGLPIPTTSCSWLTPQREAVFVIANNVGSLLVVRLGAPEDSGKVISYELKQTTIIGRLWNGIVPSIMRSKNMLTIIRGTQEGDEAAVSLVWHPIQDDYLIFALCRDLKIRMWSQKRQDCLLSHSLVQQTHTTHKLYSNMNVRRPVILKKWISRDNSTLYLAAFIAGGDQRQFTLFQPILDNNHYSLRPLAVVNAPEADLIDFCIANDQIWSLWLTANNVSKLLYCPIESYSSWDWRSLALHSQFTHKININSILVDPRELYIQDIFMSGNFSLQTIAKSISIMSRISESSLIGCKTELLIEEATKVVENKIRSLVGAAELSAEEYTALELESWRNLHSFCIQYHSAENKPLGLFIDPKTGFKGIIKKSNIEFPVKNDPMDDIIDESTFDSKYDLSSVCEDPSLESSLAFLLRSVSQINESLIDDDLIAFEAFLLRGESAISAAEALIDNSLMLTIDPKSLNGEPLKHAFDNIHLKAPQLLDAIQLMIKSLESYLKDSNDEQNVLMDVSQTISPIFQNCLSSSRGLNLLSESVKRVVRLRFNFCRDLLLFQSFITKLRNKESLEIIEKIISNTIPMTVEILNAYYLMAWICETPMSVGNVGSIAAEDSVALLSLLELNEYINVNRSGASSSALLFDCGPKTIINHFIQNNGGILAKRLLTNKFKRRDDNISNLEIWASLMPQFVHSIVLLISPLTTHFHLPEFMLGFGQYHLLIEYINKLDVWCEWNSHSRLFLKALCYLIIGESYKSVTLFNRALFGLNEDSFLKRVIIGQNRDIEAEDEDSDAIKSNTIYKYYNKLLQLFAIYGSPDSIIEVVDSAVSALDKDDDNYDEHISSLYSTKFMAHLELENTTEAYEAMISNPDLSQKKICLRQFIVHHCENRQLSALTAFSYNNIEEEFVNIIESRARSTDLLSSNQINYYHLLYSYFVRDSNYRRAASVMYEFCRRLSQEVNGLESIKQQVNAYLIVLNCLKIINPKYSWIVKHSYKRETSSPLTKRKLHSNVKRAVGGDDESAKRSVELEIMDSNDMKREYELVKARLRLLQKDEKTFAIANTPLDATETITLLISASLFDLAFNLCSLLKLKYEPIFEGIVSKYIYLVQSGNSYEIVDVYDCFVDNDTPSLGFINAADMAPVDKMWHLITTYLHKYETEGQTCLKRCVAEKLLANGLMIPTCLKLKYQKQNCPELLRLLLTYDFIEEAFDLSIEYMRAFEGKGTEYFDIRSALLPNTRPLYIPYHIFNALLKILHQEKSVAKYKQMYNSLNVELRKLRELTIHTSNSSLIA</sequence>
<dbReference type="InterPro" id="IPR056536">
    <property type="entry name" value="TPR_NUP160_C"/>
</dbReference>
<dbReference type="GO" id="GO:0017056">
    <property type="term" value="F:structural constituent of nuclear pore"/>
    <property type="evidence" value="ECO:0007669"/>
    <property type="project" value="TreeGrafter"/>
</dbReference>
<dbReference type="OrthoDB" id="67716at2759"/>
<accession>A0A7R9KDJ6</accession>
<evidence type="ECO:0000259" key="7">
    <source>
        <dbReference type="Pfam" id="PF23354"/>
    </source>
</evidence>